<proteinExistence type="predicted"/>
<sequence>MKKILTLILCSLTLFVVQSCSNDDDNTFDPEIGAKEVAVNSLNATISSVLIKSGKEIIFESSGLDKTYYSQKISNRKEVYIEVTAIVDTNERALVNFGEVIGGDAIGIVKQTEKEQAVKGEKIKVSGTITFLQ</sequence>
<evidence type="ECO:0000313" key="3">
    <source>
        <dbReference type="Proteomes" id="UP000247973"/>
    </source>
</evidence>
<gene>
    <name evidence="2" type="ORF">CLV62_13814</name>
</gene>
<name>A0A2V3PJ40_9BACT</name>
<organism evidence="2 3">
    <name type="scientific">Dysgonomonas alginatilytica</name>
    <dbReference type="NCBI Taxonomy" id="1605892"/>
    <lineage>
        <taxon>Bacteria</taxon>
        <taxon>Pseudomonadati</taxon>
        <taxon>Bacteroidota</taxon>
        <taxon>Bacteroidia</taxon>
        <taxon>Bacteroidales</taxon>
        <taxon>Dysgonomonadaceae</taxon>
        <taxon>Dysgonomonas</taxon>
    </lineage>
</organism>
<keyword evidence="1" id="KW-0732">Signal</keyword>
<feature type="signal peptide" evidence="1">
    <location>
        <begin position="1"/>
        <end position="22"/>
    </location>
</feature>
<reference evidence="2 3" key="1">
    <citation type="submission" date="2018-03" db="EMBL/GenBank/DDBJ databases">
        <title>Genomic Encyclopedia of Archaeal and Bacterial Type Strains, Phase II (KMG-II): from individual species to whole genera.</title>
        <authorList>
            <person name="Goeker M."/>
        </authorList>
    </citation>
    <scope>NUCLEOTIDE SEQUENCE [LARGE SCALE GENOMIC DNA]</scope>
    <source>
        <strain evidence="2 3">DSM 100214</strain>
    </source>
</reference>
<accession>A0A2V3PJ40</accession>
<dbReference type="Proteomes" id="UP000247973">
    <property type="component" value="Unassembled WGS sequence"/>
</dbReference>
<evidence type="ECO:0000313" key="2">
    <source>
        <dbReference type="EMBL" id="PXV59310.1"/>
    </source>
</evidence>
<dbReference type="AlphaFoldDB" id="A0A2V3PJ40"/>
<dbReference type="PROSITE" id="PS51257">
    <property type="entry name" value="PROKAR_LIPOPROTEIN"/>
    <property type="match status" value="1"/>
</dbReference>
<protein>
    <submittedName>
        <fullName evidence="2">Uncharacterized protein</fullName>
    </submittedName>
</protein>
<dbReference type="RefSeq" id="WP_110312392.1">
    <property type="nucleotide sequence ID" value="NZ_QICL01000038.1"/>
</dbReference>
<dbReference type="EMBL" id="QICL01000038">
    <property type="protein sequence ID" value="PXV59310.1"/>
    <property type="molecule type" value="Genomic_DNA"/>
</dbReference>
<feature type="chain" id="PRO_5015847801" evidence="1">
    <location>
        <begin position="23"/>
        <end position="133"/>
    </location>
</feature>
<dbReference type="OrthoDB" id="713689at2"/>
<keyword evidence="3" id="KW-1185">Reference proteome</keyword>
<evidence type="ECO:0000256" key="1">
    <source>
        <dbReference type="SAM" id="SignalP"/>
    </source>
</evidence>
<comment type="caution">
    <text evidence="2">The sequence shown here is derived from an EMBL/GenBank/DDBJ whole genome shotgun (WGS) entry which is preliminary data.</text>
</comment>